<accession>A0ABW4VU78</accession>
<reference evidence="3" key="1">
    <citation type="journal article" date="2019" name="Int. J. Syst. Evol. Microbiol.">
        <title>The Global Catalogue of Microorganisms (GCM) 10K type strain sequencing project: providing services to taxonomists for standard genome sequencing and annotation.</title>
        <authorList>
            <consortium name="The Broad Institute Genomics Platform"/>
            <consortium name="The Broad Institute Genome Sequencing Center for Infectious Disease"/>
            <person name="Wu L."/>
            <person name="Ma J."/>
        </authorList>
    </citation>
    <scope>NUCLEOTIDE SEQUENCE [LARGE SCALE GENOMIC DNA]</scope>
    <source>
        <strain evidence="3">CGMCC 1.15180</strain>
    </source>
</reference>
<dbReference type="InterPro" id="IPR036514">
    <property type="entry name" value="SGNH_hydro_sf"/>
</dbReference>
<dbReference type="InterPro" id="IPR051532">
    <property type="entry name" value="Ester_Hydrolysis_Enzymes"/>
</dbReference>
<comment type="caution">
    <text evidence="2">The sequence shown here is derived from an EMBL/GenBank/DDBJ whole genome shotgun (WGS) entry which is preliminary data.</text>
</comment>
<name>A0ABW4VU78_9BACT</name>
<dbReference type="RefSeq" id="WP_376888953.1">
    <property type="nucleotide sequence ID" value="NZ_JBHUHR010000046.1"/>
</dbReference>
<dbReference type="SUPFAM" id="SSF52266">
    <property type="entry name" value="SGNH hydrolase"/>
    <property type="match status" value="1"/>
</dbReference>
<dbReference type="PANTHER" id="PTHR30383:SF5">
    <property type="entry name" value="SGNH HYDROLASE-TYPE ESTERASE DOMAIN-CONTAINING PROTEIN"/>
    <property type="match status" value="1"/>
</dbReference>
<evidence type="ECO:0000259" key="1">
    <source>
        <dbReference type="Pfam" id="PF13472"/>
    </source>
</evidence>
<dbReference type="InterPro" id="IPR013830">
    <property type="entry name" value="SGNH_hydro"/>
</dbReference>
<evidence type="ECO:0000313" key="3">
    <source>
        <dbReference type="Proteomes" id="UP001597361"/>
    </source>
</evidence>
<evidence type="ECO:0000313" key="2">
    <source>
        <dbReference type="EMBL" id="MFD2037241.1"/>
    </source>
</evidence>
<proteinExistence type="predicted"/>
<dbReference type="Gene3D" id="3.40.50.1110">
    <property type="entry name" value="SGNH hydrolase"/>
    <property type="match status" value="1"/>
</dbReference>
<dbReference type="PANTHER" id="PTHR30383">
    <property type="entry name" value="THIOESTERASE 1/PROTEASE 1/LYSOPHOSPHOLIPASE L1"/>
    <property type="match status" value="1"/>
</dbReference>
<dbReference type="EMBL" id="JBHUHR010000046">
    <property type="protein sequence ID" value="MFD2037241.1"/>
    <property type="molecule type" value="Genomic_DNA"/>
</dbReference>
<organism evidence="2 3">
    <name type="scientific">Belliella marina</name>
    <dbReference type="NCBI Taxonomy" id="1644146"/>
    <lineage>
        <taxon>Bacteria</taxon>
        <taxon>Pseudomonadati</taxon>
        <taxon>Bacteroidota</taxon>
        <taxon>Cytophagia</taxon>
        <taxon>Cytophagales</taxon>
        <taxon>Cyclobacteriaceae</taxon>
        <taxon>Belliella</taxon>
    </lineage>
</organism>
<keyword evidence="3" id="KW-1185">Reference proteome</keyword>
<dbReference type="Proteomes" id="UP001597361">
    <property type="component" value="Unassembled WGS sequence"/>
</dbReference>
<dbReference type="Pfam" id="PF13472">
    <property type="entry name" value="Lipase_GDSL_2"/>
    <property type="match status" value="1"/>
</dbReference>
<protein>
    <submittedName>
        <fullName evidence="2">GDSL-type esterase/lipase family protein</fullName>
    </submittedName>
</protein>
<sequence>MTTKFKCTYLAFIIFLSLGIEVYAQKTPFQTEIEIILEKYPDNSFEKGGIVFTGSSSIRLWKSLDADFPEITIINTGFGGSQTHEVLEYMEETVLRYFPSKVFIYVGENDIQSGKPIENILNEYETLYDGILNQNPNAMIYMISAKPSPSRWEKSAKMILLNQKTKSLSDRLKNMTFISVWDEMLDTNGSPNEALFIQDRLHMNEKGYSIWADKIKQHL</sequence>
<gene>
    <name evidence="2" type="ORF">ACFSKL_20755</name>
</gene>
<feature type="domain" description="SGNH hydrolase-type esterase" evidence="1">
    <location>
        <begin position="62"/>
        <end position="209"/>
    </location>
</feature>